<dbReference type="EMBL" id="CP002009">
    <property type="protein sequence ID" value="ADG13014.1"/>
    <property type="molecule type" value="Genomic_DNA"/>
</dbReference>
<dbReference type="HOGENOM" id="CLU_143949_0_0_2"/>
<gene>
    <name evidence="2" type="ordered locus">Metin_0344</name>
</gene>
<evidence type="ECO:0000313" key="3">
    <source>
        <dbReference type="Proteomes" id="UP000002061"/>
    </source>
</evidence>
<dbReference type="Pfam" id="PF04021">
    <property type="entry name" value="Class_IIIsignal"/>
    <property type="match status" value="1"/>
</dbReference>
<dbReference type="eggNOG" id="arCOG05055">
    <property type="taxonomic scope" value="Archaea"/>
</dbReference>
<dbReference type="OrthoDB" id="65764at2157"/>
<protein>
    <recommendedName>
        <fullName evidence="4">Class III signal peptide-containing protein</fullName>
    </recommendedName>
</protein>
<dbReference type="STRING" id="573063.Metin_0344"/>
<evidence type="ECO:0000256" key="1">
    <source>
        <dbReference type="SAM" id="Phobius"/>
    </source>
</evidence>
<dbReference type="InterPro" id="IPR007166">
    <property type="entry name" value="Class3_signal_pept_motif"/>
</dbReference>
<evidence type="ECO:0008006" key="4">
    <source>
        <dbReference type="Google" id="ProtNLM"/>
    </source>
</evidence>
<name>D5VR11_METIM</name>
<dbReference type="AlphaFoldDB" id="D5VR11"/>
<accession>D5VR11</accession>
<evidence type="ECO:0000313" key="2">
    <source>
        <dbReference type="EMBL" id="ADG13014.1"/>
    </source>
</evidence>
<keyword evidence="1" id="KW-0812">Transmembrane</keyword>
<dbReference type="GeneID" id="9131346"/>
<dbReference type="KEGG" id="mif:Metin_0344"/>
<keyword evidence="1" id="KW-1133">Transmembrane helix</keyword>
<keyword evidence="1" id="KW-0472">Membrane</keyword>
<dbReference type="Proteomes" id="UP000002061">
    <property type="component" value="Chromosome"/>
</dbReference>
<feature type="transmembrane region" description="Helical" evidence="1">
    <location>
        <begin position="7"/>
        <end position="28"/>
    </location>
</feature>
<keyword evidence="3" id="KW-1185">Reference proteome</keyword>
<sequence>MRGQISLEFTILLLAIIVLSTVILSNFLKENVGSFDFNIVKIDNKAKEAINLLNSGYPYQLNTTLLYIGMKWEKINDSFINITLGVSPDINDSIKNFIINYIYNETGVNRSVYRLNLIEVE</sequence>
<reference evidence="2" key="1">
    <citation type="submission" date="2010-04" db="EMBL/GenBank/DDBJ databases">
        <title>Complete sequence of Methanocaldococcus infernus ME.</title>
        <authorList>
            <consortium name="US DOE Joint Genome Institute"/>
            <person name="Lucas S."/>
            <person name="Copeland A."/>
            <person name="Lapidus A."/>
            <person name="Cheng J.-F."/>
            <person name="Bruce D."/>
            <person name="Goodwin L."/>
            <person name="Pitluck S."/>
            <person name="Munk A.C."/>
            <person name="Detter J.C."/>
            <person name="Han C."/>
            <person name="Tapia R."/>
            <person name="Land M."/>
            <person name="Hauser L."/>
            <person name="Kyrpides N."/>
            <person name="Mikhailova N."/>
            <person name="Sieprawska-Lupa M."/>
            <person name="Whitman W.B."/>
            <person name="Woyke T."/>
        </authorList>
    </citation>
    <scope>NUCLEOTIDE SEQUENCE [LARGE SCALE GENOMIC DNA]</scope>
    <source>
        <strain evidence="2">ME</strain>
    </source>
</reference>
<proteinExistence type="predicted"/>
<dbReference type="RefSeq" id="WP_013099760.1">
    <property type="nucleotide sequence ID" value="NC_014122.1"/>
</dbReference>
<organism evidence="2 3">
    <name type="scientific">Methanocaldococcus infernus (strain DSM 11812 / JCM 15783 / ME)</name>
    <dbReference type="NCBI Taxonomy" id="573063"/>
    <lineage>
        <taxon>Archaea</taxon>
        <taxon>Methanobacteriati</taxon>
        <taxon>Methanobacteriota</taxon>
        <taxon>Methanomada group</taxon>
        <taxon>Methanococci</taxon>
        <taxon>Methanococcales</taxon>
        <taxon>Methanocaldococcaceae</taxon>
        <taxon>Methanocaldococcus</taxon>
    </lineage>
</organism>